<dbReference type="PANTHER" id="PTHR21089">
    <property type="entry name" value="SHIKIMATE DEHYDROGENASE"/>
    <property type="match status" value="1"/>
</dbReference>
<dbReference type="FunFam" id="3.40.50.10860:FF:000006">
    <property type="entry name" value="Shikimate dehydrogenase (NADP(+))"/>
    <property type="match status" value="1"/>
</dbReference>
<feature type="domain" description="Quinate/shikimate 5-dehydrogenase/glutamyl-tRNA reductase" evidence="9">
    <location>
        <begin position="120"/>
        <end position="196"/>
    </location>
</feature>
<feature type="binding site" evidence="8">
    <location>
        <position position="64"/>
    </location>
    <ligand>
        <name>shikimate</name>
        <dbReference type="ChEBI" id="CHEBI:36208"/>
    </ligand>
</feature>
<dbReference type="FunFam" id="3.40.50.720:FF:000104">
    <property type="entry name" value="Shikimate dehydrogenase (NADP(+))"/>
    <property type="match status" value="1"/>
</dbReference>
<evidence type="ECO:0000256" key="1">
    <source>
        <dbReference type="ARBA" id="ARBA00004871"/>
    </source>
</evidence>
<dbReference type="GO" id="GO:0009423">
    <property type="term" value="P:chorismate biosynthetic process"/>
    <property type="evidence" value="ECO:0007669"/>
    <property type="project" value="UniProtKB-UniRule"/>
</dbReference>
<evidence type="ECO:0000259" key="10">
    <source>
        <dbReference type="Pfam" id="PF08501"/>
    </source>
</evidence>
<dbReference type="GO" id="GO:0009073">
    <property type="term" value="P:aromatic amino acid family biosynthetic process"/>
    <property type="evidence" value="ECO:0007669"/>
    <property type="project" value="UniProtKB-KW"/>
</dbReference>
<keyword evidence="3 8" id="KW-0028">Amino-acid biosynthesis</keyword>
<dbReference type="PANTHER" id="PTHR21089:SF1">
    <property type="entry name" value="BIFUNCTIONAL 3-DEHYDROQUINATE DEHYDRATASE_SHIKIMATE DEHYDROGENASE, CHLOROPLASTIC"/>
    <property type="match status" value="1"/>
</dbReference>
<dbReference type="NCBIfam" id="NF001310">
    <property type="entry name" value="PRK00258.1-2"/>
    <property type="match status" value="1"/>
</dbReference>
<feature type="domain" description="Shikimate dehydrogenase substrate binding N-terminal" evidence="10">
    <location>
        <begin position="9"/>
        <end position="91"/>
    </location>
</feature>
<feature type="binding site" evidence="8">
    <location>
        <position position="105"/>
    </location>
    <ligand>
        <name>shikimate</name>
        <dbReference type="ChEBI" id="CHEBI:36208"/>
    </ligand>
</feature>
<evidence type="ECO:0000259" key="11">
    <source>
        <dbReference type="Pfam" id="PF18317"/>
    </source>
</evidence>
<dbReference type="InterPro" id="IPR022893">
    <property type="entry name" value="Shikimate_DH_fam"/>
</dbReference>
<dbReference type="NCBIfam" id="TIGR00507">
    <property type="entry name" value="aroE"/>
    <property type="match status" value="1"/>
</dbReference>
<feature type="binding site" evidence="8">
    <location>
        <position position="249"/>
    </location>
    <ligand>
        <name>shikimate</name>
        <dbReference type="ChEBI" id="CHEBI:36208"/>
    </ligand>
</feature>
<reference evidence="12 13" key="1">
    <citation type="submission" date="2020-08" db="EMBL/GenBank/DDBJ databases">
        <title>Genomic Encyclopedia of Type Strains, Phase III (KMG-III): the genomes of soil and plant-associated and newly described type strains.</title>
        <authorList>
            <person name="Whitman W."/>
        </authorList>
    </citation>
    <scope>NUCLEOTIDE SEQUENCE [LARGE SCALE GENOMIC DNA]</scope>
    <source>
        <strain evidence="12 13">CECT 8654</strain>
    </source>
</reference>
<dbReference type="GO" id="GO:0019632">
    <property type="term" value="P:shikimate metabolic process"/>
    <property type="evidence" value="ECO:0007669"/>
    <property type="project" value="InterPro"/>
</dbReference>
<evidence type="ECO:0000256" key="2">
    <source>
        <dbReference type="ARBA" id="ARBA00012962"/>
    </source>
</evidence>
<dbReference type="CDD" id="cd01065">
    <property type="entry name" value="NAD_bind_Shikimate_DH"/>
    <property type="match status" value="1"/>
</dbReference>
<comment type="similarity">
    <text evidence="8">Belongs to the shikimate dehydrogenase family.</text>
</comment>
<feature type="binding site" evidence="8">
    <location>
        <begin position="17"/>
        <end position="19"/>
    </location>
    <ligand>
        <name>shikimate</name>
        <dbReference type="ChEBI" id="CHEBI:36208"/>
    </ligand>
</feature>
<accession>A0A7W4W729</accession>
<dbReference type="GO" id="GO:0008652">
    <property type="term" value="P:amino acid biosynthetic process"/>
    <property type="evidence" value="ECO:0007669"/>
    <property type="project" value="UniProtKB-KW"/>
</dbReference>
<name>A0A7W4W729_9GAMM</name>
<evidence type="ECO:0000313" key="12">
    <source>
        <dbReference type="EMBL" id="MBB3048624.1"/>
    </source>
</evidence>
<comment type="caution">
    <text evidence="12">The sequence shown here is derived from an EMBL/GenBank/DDBJ whole genome shotgun (WGS) entry which is preliminary data.</text>
</comment>
<dbReference type="Proteomes" id="UP000537130">
    <property type="component" value="Unassembled WGS sequence"/>
</dbReference>
<dbReference type="InterPro" id="IPR046346">
    <property type="entry name" value="Aminoacid_DH-like_N_sf"/>
</dbReference>
<dbReference type="EMBL" id="JACHWY010000003">
    <property type="protein sequence ID" value="MBB3048624.1"/>
    <property type="molecule type" value="Genomic_DNA"/>
</dbReference>
<feature type="binding site" evidence="8">
    <location>
        <begin position="130"/>
        <end position="134"/>
    </location>
    <ligand>
        <name>NADP(+)</name>
        <dbReference type="ChEBI" id="CHEBI:58349"/>
    </ligand>
</feature>
<keyword evidence="13" id="KW-1185">Reference proteome</keyword>
<dbReference type="Pfam" id="PF18317">
    <property type="entry name" value="SDH_C"/>
    <property type="match status" value="1"/>
</dbReference>
<evidence type="ECO:0000256" key="5">
    <source>
        <dbReference type="ARBA" id="ARBA00023002"/>
    </source>
</evidence>
<evidence type="ECO:0000256" key="8">
    <source>
        <dbReference type="HAMAP-Rule" id="MF_00222"/>
    </source>
</evidence>
<evidence type="ECO:0000256" key="4">
    <source>
        <dbReference type="ARBA" id="ARBA00022857"/>
    </source>
</evidence>
<organism evidence="12 13">
    <name type="scientific">Litorivivens lipolytica</name>
    <dbReference type="NCBI Taxonomy" id="1524264"/>
    <lineage>
        <taxon>Bacteria</taxon>
        <taxon>Pseudomonadati</taxon>
        <taxon>Pseudomonadota</taxon>
        <taxon>Gammaproteobacteria</taxon>
        <taxon>Litorivivens</taxon>
    </lineage>
</organism>
<dbReference type="SUPFAM" id="SSF51735">
    <property type="entry name" value="NAD(P)-binding Rossmann-fold domains"/>
    <property type="match status" value="1"/>
</dbReference>
<dbReference type="Gene3D" id="3.40.50.10860">
    <property type="entry name" value="Leucine Dehydrogenase, chain A, domain 1"/>
    <property type="match status" value="1"/>
</dbReference>
<dbReference type="InterPro" id="IPR036291">
    <property type="entry name" value="NAD(P)-bd_dom_sf"/>
</dbReference>
<dbReference type="EC" id="1.1.1.25" evidence="2 8"/>
<dbReference type="AlphaFoldDB" id="A0A7W4W729"/>
<dbReference type="GO" id="GO:0005829">
    <property type="term" value="C:cytosol"/>
    <property type="evidence" value="ECO:0007669"/>
    <property type="project" value="TreeGrafter"/>
</dbReference>
<comment type="function">
    <text evidence="8">Involved in the biosynthesis of the chorismate, which leads to the biosynthesis of aromatic amino acids. Catalyzes the reversible NADPH linked reduction of 3-dehydroshikimate (DHSA) to yield shikimate (SA).</text>
</comment>
<evidence type="ECO:0000256" key="6">
    <source>
        <dbReference type="ARBA" id="ARBA00023141"/>
    </source>
</evidence>
<evidence type="ECO:0000259" key="9">
    <source>
        <dbReference type="Pfam" id="PF01488"/>
    </source>
</evidence>
<feature type="binding site" evidence="8">
    <location>
        <position position="242"/>
    </location>
    <ligand>
        <name>NADP(+)</name>
        <dbReference type="ChEBI" id="CHEBI:58349"/>
    </ligand>
</feature>
<dbReference type="SUPFAM" id="SSF53223">
    <property type="entry name" value="Aminoacid dehydrogenase-like, N-terminal domain"/>
    <property type="match status" value="1"/>
</dbReference>
<dbReference type="Pfam" id="PF01488">
    <property type="entry name" value="Shikimate_DH"/>
    <property type="match status" value="1"/>
</dbReference>
<proteinExistence type="inferred from homology"/>
<dbReference type="InterPro" id="IPR013708">
    <property type="entry name" value="Shikimate_DH-bd_N"/>
</dbReference>
<dbReference type="Gene3D" id="3.40.50.720">
    <property type="entry name" value="NAD(P)-binding Rossmann-like Domain"/>
    <property type="match status" value="1"/>
</dbReference>
<keyword evidence="5 8" id="KW-0560">Oxidoreductase</keyword>
<evidence type="ECO:0000256" key="3">
    <source>
        <dbReference type="ARBA" id="ARBA00022605"/>
    </source>
</evidence>
<comment type="pathway">
    <text evidence="1 8">Metabolic intermediate biosynthesis; chorismate biosynthesis; chorismate from D-erythrose 4-phosphate and phosphoenolpyruvate: step 4/7.</text>
</comment>
<feature type="binding site" evidence="8">
    <location>
        <position position="218"/>
    </location>
    <ligand>
        <name>NADP(+)</name>
        <dbReference type="ChEBI" id="CHEBI:58349"/>
    </ligand>
</feature>
<feature type="binding site" evidence="8">
    <location>
        <position position="220"/>
    </location>
    <ligand>
        <name>shikimate</name>
        <dbReference type="ChEBI" id="CHEBI:36208"/>
    </ligand>
</feature>
<keyword evidence="6 8" id="KW-0057">Aromatic amino acid biosynthesis</keyword>
<evidence type="ECO:0000313" key="13">
    <source>
        <dbReference type="Proteomes" id="UP000537130"/>
    </source>
</evidence>
<sequence>MSSSDQYAVFGNPIRHSKSPEIHAAFAAQSGQNMVYRTHLVDDGMFAESAGRFFDNGGKGLNITVPCKVDAFQFADSLSDRARRAGAVNTLALQDDGTIYGDNTDGAGIVRDMLENLAWEMTDRRVLILGAGGAVRGILSPLLARNPRHIVIANRTVEKARLLAREFSELGEVRGCSYEGLAGSQFDLVINGTSASMMGDLPPLSPELLSETACCYDMMYSAEPTPFMRWAASEAAWAVSDGLGMLVEQAAESFCIWRGIRPNTGPVIEQIRASLNKPTG</sequence>
<dbReference type="GO" id="GO:0004764">
    <property type="term" value="F:shikimate 3-dehydrogenase (NADP+) activity"/>
    <property type="evidence" value="ECO:0007669"/>
    <property type="project" value="UniProtKB-UniRule"/>
</dbReference>
<dbReference type="InterPro" id="IPR011342">
    <property type="entry name" value="Shikimate_DH"/>
</dbReference>
<keyword evidence="4 8" id="KW-0521">NADP</keyword>
<dbReference type="GO" id="GO:0050661">
    <property type="term" value="F:NADP binding"/>
    <property type="evidence" value="ECO:0007669"/>
    <property type="project" value="InterPro"/>
</dbReference>
<dbReference type="HAMAP" id="MF_00222">
    <property type="entry name" value="Shikimate_DH_AroE"/>
    <property type="match status" value="1"/>
</dbReference>
<dbReference type="InterPro" id="IPR006151">
    <property type="entry name" value="Shikm_DH/Glu-tRNA_Rdtase"/>
</dbReference>
<protein>
    <recommendedName>
        <fullName evidence="2 8">Shikimate dehydrogenase (NADP(+))</fullName>
        <shortName evidence="8">SDH</shortName>
        <ecNumber evidence="2 8">1.1.1.25</ecNumber>
    </recommendedName>
</protein>
<feature type="active site" description="Proton acceptor" evidence="8">
    <location>
        <position position="68"/>
    </location>
</feature>
<feature type="binding site" evidence="8">
    <location>
        <begin position="154"/>
        <end position="159"/>
    </location>
    <ligand>
        <name>NADP(+)</name>
        <dbReference type="ChEBI" id="CHEBI:58349"/>
    </ligand>
</feature>
<dbReference type="InterPro" id="IPR041121">
    <property type="entry name" value="SDH_C"/>
</dbReference>
<comment type="catalytic activity">
    <reaction evidence="7 8">
        <text>shikimate + NADP(+) = 3-dehydroshikimate + NADPH + H(+)</text>
        <dbReference type="Rhea" id="RHEA:17737"/>
        <dbReference type="ChEBI" id="CHEBI:15378"/>
        <dbReference type="ChEBI" id="CHEBI:16630"/>
        <dbReference type="ChEBI" id="CHEBI:36208"/>
        <dbReference type="ChEBI" id="CHEBI:57783"/>
        <dbReference type="ChEBI" id="CHEBI:58349"/>
        <dbReference type="EC" id="1.1.1.25"/>
    </reaction>
</comment>
<dbReference type="UniPathway" id="UPA00053">
    <property type="reaction ID" value="UER00087"/>
</dbReference>
<dbReference type="Pfam" id="PF08501">
    <property type="entry name" value="Shikimate_dh_N"/>
    <property type="match status" value="1"/>
</dbReference>
<feature type="domain" description="SDH C-terminal" evidence="11">
    <location>
        <begin position="242"/>
        <end position="272"/>
    </location>
</feature>
<evidence type="ECO:0000256" key="7">
    <source>
        <dbReference type="ARBA" id="ARBA00049442"/>
    </source>
</evidence>
<comment type="subunit">
    <text evidence="8">Homodimer.</text>
</comment>
<dbReference type="RefSeq" id="WP_183411399.1">
    <property type="nucleotide sequence ID" value="NZ_JACHWY010000003.1"/>
</dbReference>
<gene>
    <name evidence="8" type="primary">aroE</name>
    <name evidence="12" type="ORF">FHR99_002898</name>
</gene>
<feature type="binding site" evidence="8">
    <location>
        <position position="80"/>
    </location>
    <ligand>
        <name>NADP(+)</name>
        <dbReference type="ChEBI" id="CHEBI:58349"/>
    </ligand>
</feature>
<feature type="binding site" evidence="8">
    <location>
        <position position="89"/>
    </location>
    <ligand>
        <name>shikimate</name>
        <dbReference type="ChEBI" id="CHEBI:36208"/>
    </ligand>
</feature>